<sequence length="184" mass="20999">MANLDPPHTPPPDSNLYKLRKKNAVESLKDAAASSTKPDAEEPSEEPSEEPDATESLTERDAERVPHEGNVTTQPSMEESDRYQDELDESSPSPDYNEHMDVPKEEFTFEELTGKMKPFNGGSVEEFEGGYRLYAKERFRIVRKDGTFGPGWSTPGRTDHSLPRRYREDVLRMGGVRVWRHRDT</sequence>
<comment type="caution">
    <text evidence="2">The sequence shown here is derived from an EMBL/GenBank/DDBJ whole genome shotgun (WGS) entry which is preliminary data.</text>
</comment>
<feature type="compositionally biased region" description="Basic and acidic residues" evidence="1">
    <location>
        <begin position="57"/>
        <end position="67"/>
    </location>
</feature>
<organism evidence="2 3">
    <name type="scientific">Clonostachys solani</name>
    <dbReference type="NCBI Taxonomy" id="160281"/>
    <lineage>
        <taxon>Eukaryota</taxon>
        <taxon>Fungi</taxon>
        <taxon>Dikarya</taxon>
        <taxon>Ascomycota</taxon>
        <taxon>Pezizomycotina</taxon>
        <taxon>Sordariomycetes</taxon>
        <taxon>Hypocreomycetidae</taxon>
        <taxon>Hypocreales</taxon>
        <taxon>Bionectriaceae</taxon>
        <taxon>Clonostachys</taxon>
    </lineage>
</organism>
<feature type="region of interest" description="Disordered" evidence="1">
    <location>
        <begin position="1"/>
        <end position="100"/>
    </location>
</feature>
<proteinExistence type="predicted"/>
<reference evidence="3" key="1">
    <citation type="submission" date="2019-06" db="EMBL/GenBank/DDBJ databases">
        <authorList>
            <person name="Broberg M."/>
        </authorList>
    </citation>
    <scope>NUCLEOTIDE SEQUENCE [LARGE SCALE GENOMIC DNA]</scope>
</reference>
<dbReference type="AlphaFoldDB" id="A0A9N9YZF7"/>
<dbReference type="Proteomes" id="UP000775872">
    <property type="component" value="Unassembled WGS sequence"/>
</dbReference>
<reference evidence="2 3" key="2">
    <citation type="submission" date="2021-10" db="EMBL/GenBank/DDBJ databases">
        <authorList>
            <person name="Piombo E."/>
        </authorList>
    </citation>
    <scope>NUCLEOTIDE SEQUENCE [LARGE SCALE GENOMIC DNA]</scope>
</reference>
<keyword evidence="3" id="KW-1185">Reference proteome</keyword>
<accession>A0A9N9YZF7</accession>
<evidence type="ECO:0000256" key="1">
    <source>
        <dbReference type="SAM" id="MobiDB-lite"/>
    </source>
</evidence>
<feature type="compositionally biased region" description="Acidic residues" evidence="1">
    <location>
        <begin position="41"/>
        <end position="53"/>
    </location>
</feature>
<dbReference type="OrthoDB" id="5142282at2759"/>
<gene>
    <name evidence="2" type="ORF">CSOL1703_00011956</name>
</gene>
<name>A0A9N9YZF7_9HYPO</name>
<dbReference type="EMBL" id="CABFOC020000014">
    <property type="protein sequence ID" value="CAH0046227.1"/>
    <property type="molecule type" value="Genomic_DNA"/>
</dbReference>
<evidence type="ECO:0000313" key="3">
    <source>
        <dbReference type="Proteomes" id="UP000775872"/>
    </source>
</evidence>
<evidence type="ECO:0000313" key="2">
    <source>
        <dbReference type="EMBL" id="CAH0046227.1"/>
    </source>
</evidence>
<protein>
    <submittedName>
        <fullName evidence="2">Uncharacterized protein</fullName>
    </submittedName>
</protein>